<feature type="domain" description="HTH cro/C1-type" evidence="2">
    <location>
        <begin position="13"/>
        <end position="67"/>
    </location>
</feature>
<reference evidence="3 4" key="1">
    <citation type="submission" date="2020-12" db="EMBL/GenBank/DDBJ databases">
        <title>FDA dAtabase for Regulatory Grade micrObial Sequences (FDA-ARGOS): Supporting development and validation of Infectious Disease Dx tests.</title>
        <authorList>
            <person name="Sproer C."/>
            <person name="Gronow S."/>
            <person name="Severitt S."/>
            <person name="Schroder I."/>
            <person name="Tallon L."/>
            <person name="Sadzewicz L."/>
            <person name="Zhao X."/>
            <person name="Boylan J."/>
            <person name="Ott S."/>
            <person name="Bowen H."/>
            <person name="Vavikolanu K."/>
            <person name="Mehta A."/>
            <person name="Aluvathingal J."/>
            <person name="Nadendla S."/>
            <person name="Lowell S."/>
            <person name="Myers T."/>
            <person name="Yan Y."/>
            <person name="Sichtig H."/>
        </authorList>
    </citation>
    <scope>NUCLEOTIDE SEQUENCE [LARGE SCALE GENOMIC DNA]</scope>
    <source>
        <strain evidence="3 4">FDAARGOS_991</strain>
    </source>
</reference>
<proteinExistence type="predicted"/>
<dbReference type="Pfam" id="PF01381">
    <property type="entry name" value="HTH_3"/>
    <property type="match status" value="1"/>
</dbReference>
<dbReference type="SUPFAM" id="SSF47413">
    <property type="entry name" value="lambda repressor-like DNA-binding domains"/>
    <property type="match status" value="1"/>
</dbReference>
<dbReference type="PROSITE" id="PS50943">
    <property type="entry name" value="HTH_CROC1"/>
    <property type="match status" value="1"/>
</dbReference>
<evidence type="ECO:0000259" key="2">
    <source>
        <dbReference type="PROSITE" id="PS50943"/>
    </source>
</evidence>
<dbReference type="RefSeq" id="WP_198493777.1">
    <property type="nucleotide sequence ID" value="NZ_CP066023.1"/>
</dbReference>
<protein>
    <submittedName>
        <fullName evidence="3">Helix-turn-helix transcriptional regulator</fullName>
    </submittedName>
</protein>
<evidence type="ECO:0000256" key="1">
    <source>
        <dbReference type="SAM" id="MobiDB-lite"/>
    </source>
</evidence>
<dbReference type="Gene3D" id="1.10.260.40">
    <property type="entry name" value="lambda repressor-like DNA-binding domains"/>
    <property type="match status" value="1"/>
</dbReference>
<evidence type="ECO:0000313" key="4">
    <source>
        <dbReference type="Proteomes" id="UP000595198"/>
    </source>
</evidence>
<dbReference type="Proteomes" id="UP000595198">
    <property type="component" value="Chromosome"/>
</dbReference>
<name>A0A7T4G5U8_CORAY</name>
<sequence>MNPQELVQVGKKIAYRRNELRLSQKEVAIVADVSPRTIHNLESGSTWPHASNRIAIERALRWAPGSLDAIKNGGEPTELQQPPETPPVVKQPLPQPGAGGDVDDLGELRESIRHLDSLPVYAQRVVLDQAVDELPRAVDALDSGRRGRLVRYAFGLWDEMEDVASSVLRLAVTLGDGTRVWEFCGDGRWAMIRSLYAEPGHAPFPDRAGGPMPSTMIEERFGALQELPLEVVAQIEQESVGRRVDAAEILDMFFSSGALSNQRDDTEQSPDADTAGEAGDSAASPDTDSGYGMSGFNDHREGA</sequence>
<accession>A0A7T4G5U8</accession>
<dbReference type="EMBL" id="CP066023">
    <property type="protein sequence ID" value="QQB82843.1"/>
    <property type="molecule type" value="Genomic_DNA"/>
</dbReference>
<feature type="region of interest" description="Disordered" evidence="1">
    <location>
        <begin position="258"/>
        <end position="303"/>
    </location>
</feature>
<gene>
    <name evidence="3" type="ORF">I6H48_00800</name>
</gene>
<dbReference type="CDD" id="cd00093">
    <property type="entry name" value="HTH_XRE"/>
    <property type="match status" value="1"/>
</dbReference>
<dbReference type="InterPro" id="IPR010982">
    <property type="entry name" value="Lambda_DNA-bd_dom_sf"/>
</dbReference>
<feature type="region of interest" description="Disordered" evidence="1">
    <location>
        <begin position="67"/>
        <end position="104"/>
    </location>
</feature>
<evidence type="ECO:0000313" key="3">
    <source>
        <dbReference type="EMBL" id="QQB82843.1"/>
    </source>
</evidence>
<keyword evidence="4" id="KW-1185">Reference proteome</keyword>
<organism evidence="3 4">
    <name type="scientific">Corynebacterium amycolatum</name>
    <dbReference type="NCBI Taxonomy" id="43765"/>
    <lineage>
        <taxon>Bacteria</taxon>
        <taxon>Bacillati</taxon>
        <taxon>Actinomycetota</taxon>
        <taxon>Actinomycetes</taxon>
        <taxon>Mycobacteriales</taxon>
        <taxon>Corynebacteriaceae</taxon>
        <taxon>Corynebacterium</taxon>
    </lineage>
</organism>
<dbReference type="InterPro" id="IPR001387">
    <property type="entry name" value="Cro/C1-type_HTH"/>
</dbReference>